<keyword evidence="1" id="KW-0812">Transmembrane</keyword>
<feature type="transmembrane region" description="Helical" evidence="1">
    <location>
        <begin position="213"/>
        <end position="229"/>
    </location>
</feature>
<dbReference type="RefSeq" id="WP_346224491.1">
    <property type="nucleotide sequence ID" value="NZ_JBDJAW010000003.1"/>
</dbReference>
<comment type="caution">
    <text evidence="2">The sequence shown here is derived from an EMBL/GenBank/DDBJ whole genome shotgun (WGS) entry which is preliminary data.</text>
</comment>
<reference evidence="2 3" key="1">
    <citation type="submission" date="2024-05" db="EMBL/GenBank/DDBJ databases">
        <title>Microbispora sp.ZYX-F-249.</title>
        <authorList>
            <person name="Xie H."/>
        </authorList>
    </citation>
    <scope>NUCLEOTIDE SEQUENCE [LARGE SCALE GENOMIC DNA]</scope>
    <source>
        <strain evidence="2 3">ZYX-F-249</strain>
    </source>
</reference>
<feature type="transmembrane region" description="Helical" evidence="1">
    <location>
        <begin position="274"/>
        <end position="293"/>
    </location>
</feature>
<feature type="transmembrane region" description="Helical" evidence="1">
    <location>
        <begin position="235"/>
        <end position="253"/>
    </location>
</feature>
<evidence type="ECO:0008006" key="4">
    <source>
        <dbReference type="Google" id="ProtNLM"/>
    </source>
</evidence>
<keyword evidence="1" id="KW-1133">Transmembrane helix</keyword>
<organism evidence="2 3">
    <name type="scientific">Microbispora maris</name>
    <dbReference type="NCBI Taxonomy" id="3144104"/>
    <lineage>
        <taxon>Bacteria</taxon>
        <taxon>Bacillati</taxon>
        <taxon>Actinomycetota</taxon>
        <taxon>Actinomycetes</taxon>
        <taxon>Streptosporangiales</taxon>
        <taxon>Streptosporangiaceae</taxon>
        <taxon>Microbispora</taxon>
    </lineage>
</organism>
<proteinExistence type="predicted"/>
<feature type="transmembrane region" description="Helical" evidence="1">
    <location>
        <begin position="128"/>
        <end position="149"/>
    </location>
</feature>
<gene>
    <name evidence="2" type="ORF">AAH991_04670</name>
</gene>
<name>A0ABV0AGT3_9ACTN</name>
<evidence type="ECO:0000313" key="2">
    <source>
        <dbReference type="EMBL" id="MEN3534389.1"/>
    </source>
</evidence>
<dbReference type="EMBL" id="JBDJAW010000003">
    <property type="protein sequence ID" value="MEN3534389.1"/>
    <property type="molecule type" value="Genomic_DNA"/>
</dbReference>
<sequence length="299" mass="32276">MAGKRLDRVPGFCFHGRVTRTPEIPAARRDATASRTASLRAAWGPLALSYATAQLVEVFLHEGSHALAARALGFHPAIGQFVELHVPSAERAQEALVAAAGPVGSLVTGLVCWALYRRRGPSYPRLLLMWLAMTGVAAFLGYLVVTPLLAPGDTGVVARLYHVPVAVQFLVAAAGMALLYLVTRPLSRMYLDSLPASVPLDTPRARKAAVTRLWIPYFLGLALLVPAALGGDPEVVFYGILGCWGPGMALVGFMTPNAGRPYERRKRTETGWRLPVWAFLAYAAVVAFYLLVLRPGLHI</sequence>
<evidence type="ECO:0000256" key="1">
    <source>
        <dbReference type="SAM" id="Phobius"/>
    </source>
</evidence>
<accession>A0ABV0AGT3</accession>
<feature type="transmembrane region" description="Helical" evidence="1">
    <location>
        <begin position="161"/>
        <end position="182"/>
    </location>
</feature>
<evidence type="ECO:0000313" key="3">
    <source>
        <dbReference type="Proteomes" id="UP001447516"/>
    </source>
</evidence>
<keyword evidence="3" id="KW-1185">Reference proteome</keyword>
<protein>
    <recommendedName>
        <fullName evidence="4">M50 family metallopeptidase</fullName>
    </recommendedName>
</protein>
<dbReference type="Proteomes" id="UP001447516">
    <property type="component" value="Unassembled WGS sequence"/>
</dbReference>
<keyword evidence="1" id="KW-0472">Membrane</keyword>